<name>A0A6A3EUZ2_9STRA</name>
<reference evidence="9 10" key="1">
    <citation type="submission" date="2018-08" db="EMBL/GenBank/DDBJ databases">
        <title>Genomic investigation of the strawberry pathogen Phytophthora fragariae indicates pathogenicity is determined by transcriptional variation in three key races.</title>
        <authorList>
            <person name="Adams T.M."/>
            <person name="Armitage A.D."/>
            <person name="Sobczyk M.K."/>
            <person name="Bates H.J."/>
            <person name="Dunwell J.M."/>
            <person name="Nellist C.F."/>
            <person name="Harrison R.J."/>
        </authorList>
    </citation>
    <scope>NUCLEOTIDE SEQUENCE [LARGE SCALE GENOMIC DNA]</scope>
    <source>
        <strain evidence="8 10">A4</strain>
        <strain evidence="7 14">BC-23</strain>
        <strain evidence="6 11">NOV-5</strain>
        <strain evidence="4 12">NOV-71</strain>
        <strain evidence="2 9">NOV-9</strain>
        <strain evidence="5 15">ONT-3</strain>
        <strain evidence="3 13">SCRP245</strain>
    </source>
</reference>
<evidence type="ECO:0000313" key="10">
    <source>
        <dbReference type="Proteomes" id="UP000437068"/>
    </source>
</evidence>
<evidence type="ECO:0000313" key="3">
    <source>
        <dbReference type="EMBL" id="KAE8986100.1"/>
    </source>
</evidence>
<dbReference type="Proteomes" id="UP000460718">
    <property type="component" value="Unassembled WGS sequence"/>
</dbReference>
<dbReference type="Proteomes" id="UP000476176">
    <property type="component" value="Unassembled WGS sequence"/>
</dbReference>
<evidence type="ECO:0000313" key="14">
    <source>
        <dbReference type="Proteomes" id="UP000476176"/>
    </source>
</evidence>
<dbReference type="EMBL" id="QXGA01001642">
    <property type="protein sequence ID" value="KAE9113910.1"/>
    <property type="molecule type" value="Genomic_DNA"/>
</dbReference>
<dbReference type="EMBL" id="QXGF01000651">
    <property type="protein sequence ID" value="KAE8937264.1"/>
    <property type="molecule type" value="Genomic_DNA"/>
</dbReference>
<evidence type="ECO:0000313" key="15">
    <source>
        <dbReference type="Proteomes" id="UP000488956"/>
    </source>
</evidence>
<evidence type="ECO:0000313" key="11">
    <source>
        <dbReference type="Proteomes" id="UP000440732"/>
    </source>
</evidence>
<dbReference type="Proteomes" id="UP000488956">
    <property type="component" value="Unassembled WGS sequence"/>
</dbReference>
<evidence type="ECO:0008006" key="16">
    <source>
        <dbReference type="Google" id="ProtNLM"/>
    </source>
</evidence>
<evidence type="ECO:0000313" key="6">
    <source>
        <dbReference type="EMBL" id="KAE9113910.1"/>
    </source>
</evidence>
<evidence type="ECO:0000313" key="9">
    <source>
        <dbReference type="Proteomes" id="UP000429523"/>
    </source>
</evidence>
<evidence type="ECO:0000313" key="5">
    <source>
        <dbReference type="EMBL" id="KAE9089150.1"/>
    </source>
</evidence>
<dbReference type="EMBL" id="QXGE01001806">
    <property type="protein sequence ID" value="KAE9288061.1"/>
    <property type="molecule type" value="Genomic_DNA"/>
</dbReference>
<dbReference type="Proteomes" id="UP000441208">
    <property type="component" value="Unassembled WGS sequence"/>
</dbReference>
<dbReference type="Proteomes" id="UP000440732">
    <property type="component" value="Unassembled WGS sequence"/>
</dbReference>
<evidence type="ECO:0000313" key="8">
    <source>
        <dbReference type="EMBL" id="KAE9288061.1"/>
    </source>
</evidence>
<dbReference type="EMBL" id="QXGC01001650">
    <property type="protein sequence ID" value="KAE9198679.1"/>
    <property type="molecule type" value="Genomic_DNA"/>
</dbReference>
<dbReference type="Proteomes" id="UP000437068">
    <property type="component" value="Unassembled WGS sequence"/>
</dbReference>
<dbReference type="Proteomes" id="UP000429523">
    <property type="component" value="Unassembled WGS sequence"/>
</dbReference>
<feature type="signal peptide" evidence="1">
    <location>
        <begin position="1"/>
        <end position="21"/>
    </location>
</feature>
<keyword evidence="1" id="KW-0732">Signal</keyword>
<evidence type="ECO:0000313" key="2">
    <source>
        <dbReference type="EMBL" id="KAE8937264.1"/>
    </source>
</evidence>
<feature type="chain" id="PRO_5036163739" description="RxLR effector protein" evidence="1">
    <location>
        <begin position="22"/>
        <end position="60"/>
    </location>
</feature>
<evidence type="ECO:0000313" key="7">
    <source>
        <dbReference type="EMBL" id="KAE9198679.1"/>
    </source>
</evidence>
<dbReference type="EMBL" id="QXFX01001507">
    <property type="protein sequence ID" value="KAE9089150.1"/>
    <property type="molecule type" value="Genomic_DNA"/>
</dbReference>
<evidence type="ECO:0000256" key="1">
    <source>
        <dbReference type="SAM" id="SignalP"/>
    </source>
</evidence>
<proteinExistence type="predicted"/>
<dbReference type="EMBL" id="QXFW01001766">
    <property type="protein sequence ID" value="KAE8986100.1"/>
    <property type="molecule type" value="Genomic_DNA"/>
</dbReference>
<evidence type="ECO:0000313" key="4">
    <source>
        <dbReference type="EMBL" id="KAE9083875.1"/>
    </source>
</evidence>
<comment type="caution">
    <text evidence="2">The sequence shown here is derived from an EMBL/GenBank/DDBJ whole genome shotgun (WGS) entry which is preliminary data.</text>
</comment>
<evidence type="ECO:0000313" key="13">
    <source>
        <dbReference type="Proteomes" id="UP000460718"/>
    </source>
</evidence>
<sequence length="60" mass="6674">MRKYTVLGCVIVSISVIPCSSTRSASSILDSVLGKWMLPARTGCHLESCRWWYSTQPPLT</sequence>
<gene>
    <name evidence="8" type="ORF">PF001_g20694</name>
    <name evidence="7" type="ORF">PF004_g19479</name>
    <name evidence="6" type="ORF">PF006_g19633</name>
    <name evidence="4" type="ORF">PF007_g21734</name>
    <name evidence="2" type="ORF">PF009_g12842</name>
    <name evidence="5" type="ORF">PF010_g19113</name>
    <name evidence="3" type="ORF">PF011_g20129</name>
</gene>
<dbReference type="AlphaFoldDB" id="A0A6A3EUZ2"/>
<organism evidence="2 9">
    <name type="scientific">Phytophthora fragariae</name>
    <dbReference type="NCBI Taxonomy" id="53985"/>
    <lineage>
        <taxon>Eukaryota</taxon>
        <taxon>Sar</taxon>
        <taxon>Stramenopiles</taxon>
        <taxon>Oomycota</taxon>
        <taxon>Peronosporomycetes</taxon>
        <taxon>Peronosporales</taxon>
        <taxon>Peronosporaceae</taxon>
        <taxon>Phytophthora</taxon>
    </lineage>
</organism>
<protein>
    <recommendedName>
        <fullName evidence="16">RxLR effector protein</fullName>
    </recommendedName>
</protein>
<dbReference type="EMBL" id="QXFZ01001864">
    <property type="protein sequence ID" value="KAE9083875.1"/>
    <property type="molecule type" value="Genomic_DNA"/>
</dbReference>
<evidence type="ECO:0000313" key="12">
    <source>
        <dbReference type="Proteomes" id="UP000441208"/>
    </source>
</evidence>
<accession>A0A6A3EUZ2</accession>